<dbReference type="AlphaFoldDB" id="A0A1F8B7K0"/>
<protein>
    <submittedName>
        <fullName evidence="1">Uncharacterized protein</fullName>
    </submittedName>
</protein>
<gene>
    <name evidence="1" type="ORF">A2892_03730</name>
</gene>
<reference evidence="1 2" key="1">
    <citation type="journal article" date="2016" name="Nat. Commun.">
        <title>Thousands of microbial genomes shed light on interconnected biogeochemical processes in an aquifer system.</title>
        <authorList>
            <person name="Anantharaman K."/>
            <person name="Brown C.T."/>
            <person name="Hug L.A."/>
            <person name="Sharon I."/>
            <person name="Castelle C.J."/>
            <person name="Probst A.J."/>
            <person name="Thomas B.C."/>
            <person name="Singh A."/>
            <person name="Wilkins M.J."/>
            <person name="Karaoz U."/>
            <person name="Brodie E.L."/>
            <person name="Williams K.H."/>
            <person name="Hubbard S.S."/>
            <person name="Banfield J.F."/>
        </authorList>
    </citation>
    <scope>NUCLEOTIDE SEQUENCE [LARGE SCALE GENOMIC DNA]</scope>
</reference>
<evidence type="ECO:0000313" key="1">
    <source>
        <dbReference type="EMBL" id="OGM59981.1"/>
    </source>
</evidence>
<name>A0A1F8B7K0_9BACT</name>
<dbReference type="Proteomes" id="UP000176404">
    <property type="component" value="Unassembled WGS sequence"/>
</dbReference>
<accession>A0A1F8B7K0</accession>
<proteinExistence type="predicted"/>
<dbReference type="EMBL" id="MGHD01000010">
    <property type="protein sequence ID" value="OGM59981.1"/>
    <property type="molecule type" value="Genomic_DNA"/>
</dbReference>
<evidence type="ECO:0000313" key="2">
    <source>
        <dbReference type="Proteomes" id="UP000176404"/>
    </source>
</evidence>
<organism evidence="1 2">
    <name type="scientific">Candidatus Woesebacteria bacterium RIFCSPLOWO2_01_FULL_39_10b</name>
    <dbReference type="NCBI Taxonomy" id="1802517"/>
    <lineage>
        <taxon>Bacteria</taxon>
        <taxon>Candidatus Woeseibacteriota</taxon>
    </lineage>
</organism>
<sequence>MAPILEGDTKLPFAQVEKFVRVKEVVAFDKQSVTHRQIATANGIGESSDDGRVEVDDAGVFGRVSDTKIIVYGWSSTCQLRGSDSDLARQKTKKVIEEITGKVVEII</sequence>
<comment type="caution">
    <text evidence="1">The sequence shown here is derived from an EMBL/GenBank/DDBJ whole genome shotgun (WGS) entry which is preliminary data.</text>
</comment>